<evidence type="ECO:0000313" key="1">
    <source>
        <dbReference type="EMBL" id="UBJ25926.1"/>
    </source>
</evidence>
<reference evidence="1" key="1">
    <citation type="submission" date="2021-07" db="EMBL/GenBank/DDBJ databases">
        <title>Communication and adaptive evolution of viruses within giant pandas and their associated organisms in a local ecological environment.</title>
        <authorList>
            <person name="Zhao M."/>
            <person name="Liu S."/>
            <person name="Zhang W."/>
        </authorList>
    </citation>
    <scope>NUCLEOTIDE SEQUENCE</scope>
    <source>
        <strain evidence="1">Rpf282cress07-12</strain>
    </source>
</reference>
<name>A0A8K1HJ73_9VIRU</name>
<proteinExistence type="predicted"/>
<organism evidence="1">
    <name type="scientific">Red panda feces-associated circular DNA virus 16</name>
    <dbReference type="NCBI Taxonomy" id="2863969"/>
    <lineage>
        <taxon>Viruses</taxon>
        <taxon>Monodnaviria</taxon>
        <taxon>Shotokuvirae</taxon>
        <taxon>Cressdnaviricota</taxon>
    </lineage>
</organism>
<dbReference type="EMBL" id="MZ556192">
    <property type="protein sequence ID" value="UBJ25926.1"/>
    <property type="molecule type" value="Genomic_DNA"/>
</dbReference>
<accession>A0A8K1HJ73</accession>
<protein>
    <submittedName>
        <fullName evidence="1">Putative capsid protein</fullName>
    </submittedName>
</protein>
<sequence length="249" mass="28166">MPFRKGYRKTKRSRVRSFRARRRFGKRRSYRRRGGRYHRQSRPMPFPANKVVTFKYVTYYNIEPNLLNPVNYAVFRANSIYAPEQAFGGHRPMGVDQWGAFYQQYCVIGAKITVKPVQYITEEEPVSQSPPGVYGIILSRDTNPPSSTVIQAAMEQGLGVWRYSTISGVSAGSALSLGYSAKKFWNITNVNDNRDYIGSGFGSDPPALAYWTLYYGGVPTSNYPAPLTFVVTIRYKCTLAVPQILPLNA</sequence>